<gene>
    <name evidence="1" type="primary">ORF220447</name>
</gene>
<dbReference type="AlphaFoldDB" id="A0A0B7C1P7"/>
<protein>
    <submittedName>
        <fullName evidence="1">Uncharacterized protein</fullName>
    </submittedName>
</protein>
<reference evidence="1" key="1">
    <citation type="submission" date="2014-12" db="EMBL/GenBank/DDBJ databases">
        <title>Insight into the proteome of Arion vulgaris.</title>
        <authorList>
            <person name="Aradska J."/>
            <person name="Bulat T."/>
            <person name="Smidak R."/>
            <person name="Sarate P."/>
            <person name="Gangsoo J."/>
            <person name="Sialana F."/>
            <person name="Bilban M."/>
            <person name="Lubec G."/>
        </authorList>
    </citation>
    <scope>NUCLEOTIDE SEQUENCE</scope>
    <source>
        <tissue evidence="1">Skin</tissue>
    </source>
</reference>
<proteinExistence type="predicted"/>
<evidence type="ECO:0000313" key="1">
    <source>
        <dbReference type="EMBL" id="CEK99122.1"/>
    </source>
</evidence>
<organism evidence="1">
    <name type="scientific">Arion vulgaris</name>
    <dbReference type="NCBI Taxonomy" id="1028688"/>
    <lineage>
        <taxon>Eukaryota</taxon>
        <taxon>Metazoa</taxon>
        <taxon>Spiralia</taxon>
        <taxon>Lophotrochozoa</taxon>
        <taxon>Mollusca</taxon>
        <taxon>Gastropoda</taxon>
        <taxon>Heterobranchia</taxon>
        <taxon>Euthyneura</taxon>
        <taxon>Panpulmonata</taxon>
        <taxon>Eupulmonata</taxon>
        <taxon>Stylommatophora</taxon>
        <taxon>Helicina</taxon>
        <taxon>Arionoidea</taxon>
        <taxon>Arionidae</taxon>
        <taxon>Arion</taxon>
    </lineage>
</organism>
<sequence length="51" mass="5735">MMIRGAILIGIAACVMYKVMDTVYKSGVYTQYKKHYPGECRLVKGLNFGSE</sequence>
<dbReference type="EMBL" id="HACG01052251">
    <property type="protein sequence ID" value="CEK99122.1"/>
    <property type="molecule type" value="Transcribed_RNA"/>
</dbReference>
<accession>A0A0B7C1P7</accession>
<name>A0A0B7C1P7_9EUPU</name>
<feature type="non-terminal residue" evidence="1">
    <location>
        <position position="51"/>
    </location>
</feature>